<keyword evidence="4" id="KW-0479">Metal-binding</keyword>
<dbReference type="AlphaFoldDB" id="A0A2A7S485"/>
<evidence type="ECO:0000256" key="1">
    <source>
        <dbReference type="ARBA" id="ARBA00001947"/>
    </source>
</evidence>
<keyword evidence="6" id="KW-0560">Oxidoreductase</keyword>
<gene>
    <name evidence="9" type="ORF">CRM94_28770</name>
</gene>
<dbReference type="InterPro" id="IPR036291">
    <property type="entry name" value="NAD(P)-bd_dom_sf"/>
</dbReference>
<dbReference type="InterPro" id="IPR013154">
    <property type="entry name" value="ADH-like_N"/>
</dbReference>
<protein>
    <recommendedName>
        <fullName evidence="3">alcohol dehydrogenase</fullName>
        <ecNumber evidence="3">1.1.1.1</ecNumber>
    </recommendedName>
</protein>
<evidence type="ECO:0000313" key="9">
    <source>
        <dbReference type="EMBL" id="PEH38391.1"/>
    </source>
</evidence>
<dbReference type="GO" id="GO:0005737">
    <property type="term" value="C:cytoplasm"/>
    <property type="evidence" value="ECO:0007669"/>
    <property type="project" value="TreeGrafter"/>
</dbReference>
<reference evidence="10" key="1">
    <citation type="submission" date="2017-09" db="EMBL/GenBank/DDBJ databases">
        <title>FDA dAtabase for Regulatory Grade micrObial Sequences (FDA-ARGOS): Supporting development and validation of Infectious Disease Dx tests.</title>
        <authorList>
            <person name="Minogue T."/>
            <person name="Wolcott M."/>
            <person name="Wasieloski L."/>
            <person name="Aguilar W."/>
            <person name="Moore D."/>
            <person name="Tallon L."/>
            <person name="Sadzewicz L."/>
            <person name="Ott S."/>
            <person name="Zhao X."/>
            <person name="Nagaraj S."/>
            <person name="Vavikolanu K."/>
            <person name="Aluvathingal J."/>
            <person name="Nadendla S."/>
            <person name="Sichtig H."/>
        </authorList>
    </citation>
    <scope>NUCLEOTIDE SEQUENCE [LARGE SCALE GENOMIC DNA]</scope>
    <source>
        <strain evidence="10">FDAARGOS_390</strain>
    </source>
</reference>
<dbReference type="CDD" id="cd08298">
    <property type="entry name" value="CAD2"/>
    <property type="match status" value="1"/>
</dbReference>
<name>A0A2A7S485_BURGA</name>
<keyword evidence="5" id="KW-0862">Zinc</keyword>
<feature type="region of interest" description="Disordered" evidence="7">
    <location>
        <begin position="1"/>
        <end position="25"/>
    </location>
</feature>
<organism evidence="9 10">
    <name type="scientific">Burkholderia gladioli</name>
    <name type="common">Pseudomonas marginata</name>
    <name type="synonym">Phytomonas marginata</name>
    <dbReference type="NCBI Taxonomy" id="28095"/>
    <lineage>
        <taxon>Bacteria</taxon>
        <taxon>Pseudomonadati</taxon>
        <taxon>Pseudomonadota</taxon>
        <taxon>Betaproteobacteria</taxon>
        <taxon>Burkholderiales</taxon>
        <taxon>Burkholderiaceae</taxon>
        <taxon>Burkholderia</taxon>
    </lineage>
</organism>
<evidence type="ECO:0000259" key="8">
    <source>
        <dbReference type="SMART" id="SM00829"/>
    </source>
</evidence>
<dbReference type="InterPro" id="IPR020843">
    <property type="entry name" value="ER"/>
</dbReference>
<comment type="similarity">
    <text evidence="2">Belongs to the zinc-containing alcohol dehydrogenase family.</text>
</comment>
<evidence type="ECO:0000256" key="5">
    <source>
        <dbReference type="ARBA" id="ARBA00022833"/>
    </source>
</evidence>
<dbReference type="PROSITE" id="PS00059">
    <property type="entry name" value="ADH_ZINC"/>
    <property type="match status" value="1"/>
</dbReference>
<dbReference type="SUPFAM" id="SSF50129">
    <property type="entry name" value="GroES-like"/>
    <property type="match status" value="1"/>
</dbReference>
<evidence type="ECO:0000313" key="10">
    <source>
        <dbReference type="Proteomes" id="UP000220629"/>
    </source>
</evidence>
<dbReference type="SMART" id="SM00829">
    <property type="entry name" value="PKS_ER"/>
    <property type="match status" value="1"/>
</dbReference>
<dbReference type="InterPro" id="IPR011032">
    <property type="entry name" value="GroES-like_sf"/>
</dbReference>
<dbReference type="GO" id="GO:0004022">
    <property type="term" value="F:alcohol dehydrogenase (NAD+) activity"/>
    <property type="evidence" value="ECO:0007669"/>
    <property type="project" value="UniProtKB-EC"/>
</dbReference>
<comment type="cofactor">
    <cofactor evidence="1">
        <name>Zn(2+)</name>
        <dbReference type="ChEBI" id="CHEBI:29105"/>
    </cofactor>
</comment>
<dbReference type="Gene3D" id="3.40.50.720">
    <property type="entry name" value="NAD(P)-binding Rossmann-like Domain"/>
    <property type="match status" value="1"/>
</dbReference>
<dbReference type="Proteomes" id="UP000220629">
    <property type="component" value="Unassembled WGS sequence"/>
</dbReference>
<dbReference type="PANTHER" id="PTHR42940">
    <property type="entry name" value="ALCOHOL DEHYDROGENASE 1-RELATED"/>
    <property type="match status" value="1"/>
</dbReference>
<dbReference type="InterPro" id="IPR002328">
    <property type="entry name" value="ADH_Zn_CS"/>
</dbReference>
<accession>A0A2A7S485</accession>
<proteinExistence type="inferred from homology"/>
<dbReference type="EMBL" id="PDDY01000004">
    <property type="protein sequence ID" value="PEH38391.1"/>
    <property type="molecule type" value="Genomic_DNA"/>
</dbReference>
<dbReference type="Gene3D" id="3.90.180.10">
    <property type="entry name" value="Medium-chain alcohol dehydrogenases, catalytic domain"/>
    <property type="match status" value="1"/>
</dbReference>
<feature type="domain" description="Enoyl reductase (ER)" evidence="8">
    <location>
        <begin position="10"/>
        <end position="326"/>
    </location>
</feature>
<dbReference type="InterPro" id="IPR014187">
    <property type="entry name" value="ADH_Zn_typ-2"/>
</dbReference>
<sequence>MLAMSFEGDGTRSLRETQVPDPRPAPGQLLLDVRACGVCRTDLHILDGELAAPKRPLIPGHEIVGTVSALGEGVTGFAPGDRVGVPWLGHTCGNCPYCRSGRENLCDRPGFTGYTIDGGYAERAVADHRYCVHLPPRYSDLAAAPLLCAGLIGYRSLRMAGDARRIGIYGFGAAAHLVAQIARAEGRRVFALTSPGDLPAQRLALSLGAVWAGGSDEAPPEPLDAALIFAPVGALIPVALRSIEKGGIVVCGGIHMSDIPAFPYAWLWGERRVASVANLTRADALAFMRIAEAIPLQVQAVPYALSDANRALDDLRHGRVSGAAVLRVRA</sequence>
<dbReference type="RefSeq" id="WP_098154010.1">
    <property type="nucleotide sequence ID" value="NZ_CADEQH010000002.1"/>
</dbReference>
<evidence type="ECO:0000256" key="2">
    <source>
        <dbReference type="ARBA" id="ARBA00008072"/>
    </source>
</evidence>
<dbReference type="SUPFAM" id="SSF51735">
    <property type="entry name" value="NAD(P)-binding Rossmann-fold domains"/>
    <property type="match status" value="1"/>
</dbReference>
<dbReference type="Pfam" id="PF08240">
    <property type="entry name" value="ADH_N"/>
    <property type="match status" value="1"/>
</dbReference>
<evidence type="ECO:0000256" key="3">
    <source>
        <dbReference type="ARBA" id="ARBA00013190"/>
    </source>
</evidence>
<dbReference type="NCBIfam" id="TIGR02822">
    <property type="entry name" value="adh_fam_2"/>
    <property type="match status" value="1"/>
</dbReference>
<dbReference type="EC" id="1.1.1.1" evidence="3"/>
<evidence type="ECO:0000256" key="6">
    <source>
        <dbReference type="ARBA" id="ARBA00023002"/>
    </source>
</evidence>
<dbReference type="PANTHER" id="PTHR42940:SF8">
    <property type="entry name" value="VACUOLAR PROTEIN SORTING-ASSOCIATED PROTEIN 11"/>
    <property type="match status" value="1"/>
</dbReference>
<comment type="caution">
    <text evidence="9">The sequence shown here is derived from an EMBL/GenBank/DDBJ whole genome shotgun (WGS) entry which is preliminary data.</text>
</comment>
<evidence type="ECO:0000256" key="7">
    <source>
        <dbReference type="SAM" id="MobiDB-lite"/>
    </source>
</evidence>
<dbReference type="GO" id="GO:0008270">
    <property type="term" value="F:zinc ion binding"/>
    <property type="evidence" value="ECO:0007669"/>
    <property type="project" value="InterPro"/>
</dbReference>
<evidence type="ECO:0000256" key="4">
    <source>
        <dbReference type="ARBA" id="ARBA00022723"/>
    </source>
</evidence>